<evidence type="ECO:0000313" key="2">
    <source>
        <dbReference type="Proteomes" id="UP000262719"/>
    </source>
</evidence>
<proteinExistence type="predicted"/>
<protein>
    <submittedName>
        <fullName evidence="1">Uncharacterized protein</fullName>
    </submittedName>
</protein>
<dbReference type="EMBL" id="MH651189">
    <property type="protein sequence ID" value="AXQ65188.1"/>
    <property type="molecule type" value="Genomic_DNA"/>
</dbReference>
<name>A0A385E2Q5_9CAUD</name>
<dbReference type="Proteomes" id="UP000262719">
    <property type="component" value="Segment"/>
</dbReference>
<reference evidence="1 2" key="1">
    <citation type="submission" date="2018-07" db="EMBL/GenBank/DDBJ databases">
        <authorList>
            <person name="Roberston F.H."/>
            <person name="Ghiringhelli B.C."/>
            <person name="Garcia S."/>
            <person name="Henry S."/>
            <person name="Naegele L."/>
            <person name="Slowan-Pomeroy T."/>
            <person name="Briggs L.A."/>
            <person name="Warner M.H."/>
            <person name="Garlena R.A."/>
            <person name="Russell D.A."/>
            <person name="Pope W.H."/>
            <person name="Jacobs-Sera D."/>
            <person name="Hatfull G.F."/>
        </authorList>
    </citation>
    <scope>NUCLEOTIDE SEQUENCE [LARGE SCALE GENOMIC DNA]</scope>
</reference>
<dbReference type="GeneID" id="63911745"/>
<organism evidence="1 2">
    <name type="scientific">Gordonia phage Schmidt</name>
    <dbReference type="NCBI Taxonomy" id="2301697"/>
    <lineage>
        <taxon>Viruses</taxon>
        <taxon>Duplodnaviria</taxon>
        <taxon>Heunggongvirae</taxon>
        <taxon>Uroviricota</taxon>
        <taxon>Caudoviricetes</taxon>
        <taxon>Ruthgordonvirinae</taxon>
        <taxon>Schmidtvirus</taxon>
        <taxon>Schmidtvirus schmidt</taxon>
    </lineage>
</organism>
<evidence type="ECO:0000313" key="1">
    <source>
        <dbReference type="EMBL" id="AXQ65188.1"/>
    </source>
</evidence>
<dbReference type="KEGG" id="vg:63911745"/>
<dbReference type="RefSeq" id="YP_010051009.1">
    <property type="nucleotide sequence ID" value="NC_054436.1"/>
</dbReference>
<gene>
    <name evidence="1" type="primary">69</name>
    <name evidence="1" type="ORF">SEA_SCHMIDT_69</name>
</gene>
<accession>A0A385E2Q5</accession>
<keyword evidence="2" id="KW-1185">Reference proteome</keyword>
<sequence length="46" mass="5587">MNKLFQTSCRLWGHSWRLMQVGAYVRVECRRCDRFTEFRAEEVFSG</sequence>